<reference evidence="1" key="1">
    <citation type="submission" date="2019-10" db="EMBL/GenBank/DDBJ databases">
        <title>Conservation and host-specific expression of non-tandemly repeated heterogenous ribosome RNA gene in arbuscular mycorrhizal fungi.</title>
        <authorList>
            <person name="Maeda T."/>
            <person name="Kobayashi Y."/>
            <person name="Nakagawa T."/>
            <person name="Ezawa T."/>
            <person name="Yamaguchi K."/>
            <person name="Bino T."/>
            <person name="Nishimoto Y."/>
            <person name="Shigenobu S."/>
            <person name="Kawaguchi M."/>
        </authorList>
    </citation>
    <scope>NUCLEOTIDE SEQUENCE</scope>
    <source>
        <strain evidence="1">HR1</strain>
    </source>
</reference>
<gene>
    <name evidence="1" type="ORF">RCL2_001772600</name>
</gene>
<sequence>MDPFPGISECNLLVVTFNTVSSANPEVSLTMNTMISDMLSKEGSTLQPIFINTKSDIIITCSFNLKSERSMLQALITLGNI</sequence>
<accession>A0A8H3LQY9</accession>
<evidence type="ECO:0000313" key="1">
    <source>
        <dbReference type="EMBL" id="GES90896.1"/>
    </source>
</evidence>
<organism evidence="1 2">
    <name type="scientific">Rhizophagus clarus</name>
    <dbReference type="NCBI Taxonomy" id="94130"/>
    <lineage>
        <taxon>Eukaryota</taxon>
        <taxon>Fungi</taxon>
        <taxon>Fungi incertae sedis</taxon>
        <taxon>Mucoromycota</taxon>
        <taxon>Glomeromycotina</taxon>
        <taxon>Glomeromycetes</taxon>
        <taxon>Glomerales</taxon>
        <taxon>Glomeraceae</taxon>
        <taxon>Rhizophagus</taxon>
    </lineage>
</organism>
<name>A0A8H3LQY9_9GLOM</name>
<dbReference type="Proteomes" id="UP000615446">
    <property type="component" value="Unassembled WGS sequence"/>
</dbReference>
<proteinExistence type="predicted"/>
<protein>
    <submittedName>
        <fullName evidence="1">Uncharacterized protein</fullName>
    </submittedName>
</protein>
<evidence type="ECO:0000313" key="2">
    <source>
        <dbReference type="Proteomes" id="UP000615446"/>
    </source>
</evidence>
<dbReference type="AlphaFoldDB" id="A0A8H3LQY9"/>
<comment type="caution">
    <text evidence="1">The sequence shown here is derived from an EMBL/GenBank/DDBJ whole genome shotgun (WGS) entry which is preliminary data.</text>
</comment>
<dbReference type="EMBL" id="BLAL01000197">
    <property type="protein sequence ID" value="GES90896.1"/>
    <property type="molecule type" value="Genomic_DNA"/>
</dbReference>